<evidence type="ECO:0000313" key="11">
    <source>
        <dbReference type="Proteomes" id="UP000361993"/>
    </source>
</evidence>
<dbReference type="KEGG" id="ccoo:ATE51_03296"/>
<dbReference type="EMBL" id="AACSIE010000002">
    <property type="protein sequence ID" value="EAL9204206.1"/>
    <property type="molecule type" value="Genomic_DNA"/>
</dbReference>
<dbReference type="Proteomes" id="UP000409545">
    <property type="component" value="Unassembled WGS sequence"/>
</dbReference>
<evidence type="ECO:0000313" key="15">
    <source>
        <dbReference type="Proteomes" id="UP000557830"/>
    </source>
</evidence>
<evidence type="ECO:0000313" key="6">
    <source>
        <dbReference type="EMBL" id="EAL6850473.1"/>
    </source>
</evidence>
<sequence length="80" mass="9486">MDLKLARNLINEEPKNISLAKIEEAVNQEGQKFFYFDKENSHKDLIALVEHFEKKGLSVYHRTIRYGLDSNDFMYEVHIL</sequence>
<gene>
    <name evidence="5" type="ORF">B9Q54_00990</name>
    <name evidence="2" type="ORF">BU953_04685</name>
    <name evidence="4" type="ORF">C6T04_05720</name>
    <name evidence="3" type="ORF">CJD00_03005</name>
    <name evidence="6" type="ORF">DSX26_03210</name>
    <name evidence="7" type="ORF">DYF97_01875</name>
    <name evidence="8" type="ORF">DYU70_03405</name>
</gene>
<proteinExistence type="predicted"/>
<dbReference type="Proteomes" id="UP000333665">
    <property type="component" value="Unassembled WGS sequence"/>
</dbReference>
<dbReference type="GeneID" id="66544537"/>
<dbReference type="EMBL" id="AACGUZ010000001">
    <property type="protein sequence ID" value="EAK5102856.1"/>
    <property type="molecule type" value="Genomic_DNA"/>
</dbReference>
<organism evidence="5 13">
    <name type="scientific">Campylobacter coli</name>
    <dbReference type="NCBI Taxonomy" id="195"/>
    <lineage>
        <taxon>Bacteria</taxon>
        <taxon>Pseudomonadati</taxon>
        <taxon>Campylobacterota</taxon>
        <taxon>Epsilonproteobacteria</taxon>
        <taxon>Campylobacterales</taxon>
        <taxon>Campylobacteraceae</taxon>
        <taxon>Campylobacter</taxon>
    </lineage>
</organism>
<evidence type="ECO:0000313" key="12">
    <source>
        <dbReference type="Proteomes" id="UP000365807"/>
    </source>
</evidence>
<evidence type="ECO:0000313" key="14">
    <source>
        <dbReference type="Proteomes" id="UP000411403"/>
    </source>
</evidence>
<reference evidence="3 11" key="2">
    <citation type="submission" date="2018-05" db="EMBL/GenBank/DDBJ databases">
        <authorList>
            <consortium name="GenomeTrakr network: Whole genome sequencing for foodborne pathogen traceback"/>
        </authorList>
    </citation>
    <scope>NUCLEOTIDE SEQUENCE [LARGE SCALE GENOMIC DNA]</scope>
    <source>
        <strain evidence="3 11">NC_C6016</strain>
    </source>
</reference>
<evidence type="ECO:0000259" key="1">
    <source>
        <dbReference type="Pfam" id="PF18618"/>
    </source>
</evidence>
<evidence type="ECO:0000313" key="4">
    <source>
        <dbReference type="EMBL" id="EAK4358411.1"/>
    </source>
</evidence>
<feature type="domain" description="HP0268" evidence="1">
    <location>
        <begin position="1"/>
        <end position="80"/>
    </location>
</feature>
<comment type="caution">
    <text evidence="5">The sequence shown here is derived from an EMBL/GenBank/DDBJ whole genome shotgun (WGS) entry which is preliminary data.</text>
</comment>
<evidence type="ECO:0000313" key="3">
    <source>
        <dbReference type="EMBL" id="EAK1509251.1"/>
    </source>
</evidence>
<protein>
    <recommendedName>
        <fullName evidence="1">HP0268 domain-containing protein</fullName>
    </recommendedName>
</protein>
<dbReference type="InterPro" id="IPR040748">
    <property type="entry name" value="HP0268"/>
</dbReference>
<evidence type="ECO:0000313" key="13">
    <source>
        <dbReference type="Proteomes" id="UP000409545"/>
    </source>
</evidence>
<evidence type="ECO:0000313" key="5">
    <source>
        <dbReference type="EMBL" id="EAK5102856.1"/>
    </source>
</evidence>
<evidence type="ECO:0000313" key="10">
    <source>
        <dbReference type="Proteomes" id="UP000352088"/>
    </source>
</evidence>
<dbReference type="EMBL" id="AACDUL010000004">
    <property type="protein sequence ID" value="EAK1509251.1"/>
    <property type="molecule type" value="Genomic_DNA"/>
</dbReference>
<dbReference type="OrthoDB" id="5345432at2"/>
<dbReference type="EMBL" id="AABUYW010000007">
    <property type="protein sequence ID" value="EAJ1076907.1"/>
    <property type="molecule type" value="Genomic_DNA"/>
</dbReference>
<evidence type="ECO:0000313" key="9">
    <source>
        <dbReference type="Proteomes" id="UP000333665"/>
    </source>
</evidence>
<dbReference type="Pfam" id="PF18618">
    <property type="entry name" value="HP0268"/>
    <property type="match status" value="1"/>
</dbReference>
<dbReference type="Proteomes" id="UP000352088">
    <property type="component" value="Unassembled WGS sequence"/>
</dbReference>
<dbReference type="RefSeq" id="WP_002778465.1">
    <property type="nucleotide sequence ID" value="NZ_AANHVQ020000007.1"/>
</dbReference>
<dbReference type="Proteomes" id="UP000411403">
    <property type="component" value="Unassembled WGS sequence"/>
</dbReference>
<dbReference type="Proteomes" id="UP000557830">
    <property type="component" value="Unassembled WGS sequence"/>
</dbReference>
<dbReference type="AlphaFoldDB" id="A0A0Q2SEU3"/>
<dbReference type="Proteomes" id="UP000361993">
    <property type="component" value="Unassembled WGS sequence"/>
</dbReference>
<evidence type="ECO:0000313" key="8">
    <source>
        <dbReference type="EMBL" id="EAL9204206.1"/>
    </source>
</evidence>
<dbReference type="Proteomes" id="UP000365807">
    <property type="component" value="Unassembled WGS sequence"/>
</dbReference>
<accession>A0A0Q2SEU3</accession>
<reference evidence="13 15" key="1">
    <citation type="submission" date="2018-05" db="EMBL/GenBank/DDBJ databases">
        <authorList>
            <consortium name="NARMS: The National Antimicrobial Resistance Monitoring System"/>
        </authorList>
    </citation>
    <scope>NUCLEOTIDE SEQUENCE [LARGE SCALE GENOMIC DNA]</scope>
    <source>
        <strain evidence="8 14">CVM N17C171</strain>
        <strain evidence="6 10">CVM N17C548</strain>
        <strain evidence="4 12">FSIS11807978</strain>
        <strain evidence="7 9">FSIS11812579</strain>
        <strain evidence="2 15">FSIS1609200</strain>
        <strain evidence="5 13">FSIS1711007</strain>
    </source>
</reference>
<dbReference type="eggNOG" id="ENOG5030470">
    <property type="taxonomic scope" value="Bacteria"/>
</dbReference>
<dbReference type="STRING" id="195.ATE51_03296"/>
<dbReference type="EMBL" id="AACQHW010000002">
    <property type="protein sequence ID" value="EAL6850473.1"/>
    <property type="molecule type" value="Genomic_DNA"/>
</dbReference>
<name>A0A0Q2SEU3_CAMCO</name>
<dbReference type="EMBL" id="AACGFG010000007">
    <property type="protein sequence ID" value="EAK4358411.1"/>
    <property type="molecule type" value="Genomic_DNA"/>
</dbReference>
<dbReference type="KEGG" id="ccof:VC76_02400"/>
<evidence type="ECO:0000313" key="7">
    <source>
        <dbReference type="EMBL" id="EAL8416166.1"/>
    </source>
</evidence>
<evidence type="ECO:0000313" key="2">
    <source>
        <dbReference type="EMBL" id="EAJ1076907.1"/>
    </source>
</evidence>
<dbReference type="EMBL" id="AACRQU010000002">
    <property type="protein sequence ID" value="EAL8416166.1"/>
    <property type="molecule type" value="Genomic_DNA"/>
</dbReference>